<keyword evidence="4 8" id="KW-0808">Transferase</keyword>
<dbReference type="GO" id="GO:0003723">
    <property type="term" value="F:RNA binding"/>
    <property type="evidence" value="ECO:0007669"/>
    <property type="project" value="InterPro"/>
</dbReference>
<comment type="catalytic activity">
    <reaction evidence="8">
        <text>L-glutamate + ATP = L-glutamyl 5-phosphate + ADP</text>
        <dbReference type="Rhea" id="RHEA:14877"/>
        <dbReference type="ChEBI" id="CHEBI:29985"/>
        <dbReference type="ChEBI" id="CHEBI:30616"/>
        <dbReference type="ChEBI" id="CHEBI:58274"/>
        <dbReference type="ChEBI" id="CHEBI:456216"/>
        <dbReference type="EC" id="2.7.2.11"/>
    </reaction>
</comment>
<dbReference type="PIRSF" id="PIRSF000729">
    <property type="entry name" value="GK"/>
    <property type="match status" value="1"/>
</dbReference>
<dbReference type="EMBL" id="CYYV01000010">
    <property type="protein sequence ID" value="CUO51476.1"/>
    <property type="molecule type" value="Genomic_DNA"/>
</dbReference>
<dbReference type="HAMAP" id="MF_00456">
    <property type="entry name" value="ProB"/>
    <property type="match status" value="1"/>
</dbReference>
<dbReference type="GO" id="GO:0055129">
    <property type="term" value="P:L-proline biosynthetic process"/>
    <property type="evidence" value="ECO:0007669"/>
    <property type="project" value="UniProtKB-UniRule"/>
</dbReference>
<dbReference type="Pfam" id="PF00696">
    <property type="entry name" value="AA_kinase"/>
    <property type="match status" value="1"/>
</dbReference>
<comment type="similarity">
    <text evidence="8">Belongs to the glutamate 5-kinase family.</text>
</comment>
<dbReference type="InterPro" id="IPR001057">
    <property type="entry name" value="Glu/AcGlu_kinase"/>
</dbReference>
<evidence type="ECO:0000256" key="4">
    <source>
        <dbReference type="ARBA" id="ARBA00022679"/>
    </source>
</evidence>
<dbReference type="EC" id="2.7.2.11" evidence="8"/>
<dbReference type="Gene3D" id="2.30.130.10">
    <property type="entry name" value="PUA domain"/>
    <property type="match status" value="1"/>
</dbReference>
<proteinExistence type="inferred from homology"/>
<dbReference type="PANTHER" id="PTHR43654:SF1">
    <property type="entry name" value="ISOPENTENYL PHOSPHATE KINASE"/>
    <property type="match status" value="1"/>
</dbReference>
<keyword evidence="3 8" id="KW-0641">Proline biosynthesis</keyword>
<evidence type="ECO:0000313" key="12">
    <source>
        <dbReference type="Proteomes" id="UP000095706"/>
    </source>
</evidence>
<evidence type="ECO:0000313" key="13">
    <source>
        <dbReference type="Proteomes" id="UP000095709"/>
    </source>
</evidence>
<dbReference type="STRING" id="1150298.ERS852406_02143"/>
<evidence type="ECO:0000256" key="1">
    <source>
        <dbReference type="ARBA" id="ARBA00022490"/>
    </source>
</evidence>
<dbReference type="InterPro" id="IPR019797">
    <property type="entry name" value="Glutamate_5-kinase_CS"/>
</dbReference>
<evidence type="ECO:0000256" key="2">
    <source>
        <dbReference type="ARBA" id="ARBA00022605"/>
    </source>
</evidence>
<keyword evidence="1 8" id="KW-0963">Cytoplasm</keyword>
<dbReference type="SMART" id="SM00359">
    <property type="entry name" value="PUA"/>
    <property type="match status" value="1"/>
</dbReference>
<dbReference type="GO" id="GO:0004349">
    <property type="term" value="F:glutamate 5-kinase activity"/>
    <property type="evidence" value="ECO:0007669"/>
    <property type="project" value="UniProtKB-UniRule"/>
</dbReference>
<dbReference type="Proteomes" id="UP000095706">
    <property type="component" value="Unassembled WGS sequence"/>
</dbReference>
<dbReference type="CDD" id="cd21157">
    <property type="entry name" value="PUA_G5K"/>
    <property type="match status" value="1"/>
</dbReference>
<dbReference type="FunFam" id="3.40.1160.10:FF:000018">
    <property type="entry name" value="Glutamate 5-kinase"/>
    <property type="match status" value="1"/>
</dbReference>
<dbReference type="InterPro" id="IPR005715">
    <property type="entry name" value="Glu_5kinase/COase_Synthase"/>
</dbReference>
<dbReference type="EMBL" id="CZAL01000024">
    <property type="protein sequence ID" value="CUP94753.1"/>
    <property type="molecule type" value="Genomic_DNA"/>
</dbReference>
<evidence type="ECO:0000313" key="11">
    <source>
        <dbReference type="EMBL" id="CUP94753.1"/>
    </source>
</evidence>
<sequence length="360" mass="38321">MMEKQTIVVKVGTSSLTLSDGTMDAEKIRNITTQLAALQTAGHHVILVSSGAIAAGFSRLGFKKRPTKIADKQAAAAVGQGLLMEEYTKNLMAYQIPCAQILLNRSDFEDRRRYKNIFGSLSVLLGRGAIPIINENDTIAIEELKVGDNDTLSAQVAAMLHASLLILLTDIDGLYTANPKSDPNARHIDVVNEITPELTAAAGGAGSGNGTGGMTTKLSAASLATRAGVPVLICSSAEENNIVRAVKGTAKGTYFTASGHNMKTRLQWMAFYAPSAGNLYVDEGAAEALAVQAKSLLPKGIVAVEGDFKKGDVVSVFRRGSHEYLGKGIVNYDRPDLQKIMNESTSHTEAINRDNWIGAE</sequence>
<dbReference type="InterPro" id="IPR036974">
    <property type="entry name" value="PUA_sf"/>
</dbReference>
<dbReference type="CDD" id="cd04242">
    <property type="entry name" value="AAK_G5K_ProB"/>
    <property type="match status" value="1"/>
</dbReference>
<dbReference type="PROSITE" id="PS50890">
    <property type="entry name" value="PUA"/>
    <property type="match status" value="1"/>
</dbReference>
<dbReference type="Proteomes" id="UP000095709">
    <property type="component" value="Unassembled WGS sequence"/>
</dbReference>
<name>A0A174FRL1_9FIRM</name>
<dbReference type="Gene3D" id="3.40.1160.10">
    <property type="entry name" value="Acetylglutamate kinase-like"/>
    <property type="match status" value="1"/>
</dbReference>
<dbReference type="PROSITE" id="PS00902">
    <property type="entry name" value="GLUTAMATE_5_KINASE"/>
    <property type="match status" value="1"/>
</dbReference>
<dbReference type="InterPro" id="IPR015947">
    <property type="entry name" value="PUA-like_sf"/>
</dbReference>
<dbReference type="NCBIfam" id="TIGR01027">
    <property type="entry name" value="proB"/>
    <property type="match status" value="1"/>
</dbReference>
<evidence type="ECO:0000256" key="8">
    <source>
        <dbReference type="HAMAP-Rule" id="MF_00456"/>
    </source>
</evidence>
<reference evidence="12 13" key="1">
    <citation type="submission" date="2015-09" db="EMBL/GenBank/DDBJ databases">
        <authorList>
            <consortium name="Pathogen Informatics"/>
        </authorList>
    </citation>
    <scope>NUCLEOTIDE SEQUENCE [LARGE SCALE GENOMIC DNA]</scope>
    <source>
        <strain evidence="10 12">2789STDY5608849</strain>
        <strain evidence="11 13">2789STDY5834885</strain>
    </source>
</reference>
<evidence type="ECO:0000313" key="10">
    <source>
        <dbReference type="EMBL" id="CUO51476.1"/>
    </source>
</evidence>
<feature type="domain" description="PUA" evidence="9">
    <location>
        <begin position="277"/>
        <end position="352"/>
    </location>
</feature>
<feature type="binding site" evidence="8">
    <location>
        <position position="50"/>
    </location>
    <ligand>
        <name>substrate</name>
    </ligand>
</feature>
<gene>
    <name evidence="8 10" type="primary">proB</name>
    <name evidence="10" type="ORF">ERS852406_02143</name>
    <name evidence="11" type="ORF">ERS852498_03231</name>
</gene>
<dbReference type="InterPro" id="IPR011529">
    <property type="entry name" value="Glu_5kinase"/>
</dbReference>
<dbReference type="InterPro" id="IPR002478">
    <property type="entry name" value="PUA"/>
</dbReference>
<keyword evidence="6 8" id="KW-0418">Kinase</keyword>
<dbReference type="PRINTS" id="PR00474">
    <property type="entry name" value="GLU5KINASE"/>
</dbReference>
<feature type="binding site" evidence="8">
    <location>
        <begin position="169"/>
        <end position="170"/>
    </location>
    <ligand>
        <name>ATP</name>
        <dbReference type="ChEBI" id="CHEBI:30616"/>
    </ligand>
</feature>
<comment type="pathway">
    <text evidence="8">Amino-acid biosynthesis; L-proline biosynthesis; L-glutamate 5-semialdehyde from L-glutamate: step 1/2.</text>
</comment>
<feature type="binding site" evidence="8">
    <location>
        <position position="10"/>
    </location>
    <ligand>
        <name>ATP</name>
        <dbReference type="ChEBI" id="CHEBI:30616"/>
    </ligand>
</feature>
<dbReference type="Pfam" id="PF01472">
    <property type="entry name" value="PUA"/>
    <property type="match status" value="1"/>
</dbReference>
<dbReference type="PANTHER" id="PTHR43654">
    <property type="entry name" value="GLUTAMATE 5-KINASE"/>
    <property type="match status" value="1"/>
</dbReference>
<keyword evidence="7 8" id="KW-0067">ATP-binding</keyword>
<evidence type="ECO:0000256" key="7">
    <source>
        <dbReference type="ARBA" id="ARBA00022840"/>
    </source>
</evidence>
<feature type="binding site" evidence="8">
    <location>
        <begin position="211"/>
        <end position="217"/>
    </location>
    <ligand>
        <name>ATP</name>
        <dbReference type="ChEBI" id="CHEBI:30616"/>
    </ligand>
</feature>
<dbReference type="InterPro" id="IPR001048">
    <property type="entry name" value="Asp/Glu/Uridylate_kinase"/>
</dbReference>
<keyword evidence="2 8" id="KW-0028">Amino-acid biosynthesis</keyword>
<dbReference type="UniPathway" id="UPA00098">
    <property type="reaction ID" value="UER00359"/>
</dbReference>
<keyword evidence="5 8" id="KW-0547">Nucleotide-binding</keyword>
<comment type="subcellular location">
    <subcellularLocation>
        <location evidence="8">Cytoplasm</location>
    </subcellularLocation>
</comment>
<dbReference type="SUPFAM" id="SSF53633">
    <property type="entry name" value="Carbamate kinase-like"/>
    <property type="match status" value="1"/>
</dbReference>
<dbReference type="GO" id="GO:0005524">
    <property type="term" value="F:ATP binding"/>
    <property type="evidence" value="ECO:0007669"/>
    <property type="project" value="UniProtKB-KW"/>
</dbReference>
<evidence type="ECO:0000256" key="3">
    <source>
        <dbReference type="ARBA" id="ARBA00022650"/>
    </source>
</evidence>
<dbReference type="GO" id="GO:0005829">
    <property type="term" value="C:cytosol"/>
    <property type="evidence" value="ECO:0007669"/>
    <property type="project" value="TreeGrafter"/>
</dbReference>
<evidence type="ECO:0000256" key="5">
    <source>
        <dbReference type="ARBA" id="ARBA00022741"/>
    </source>
</evidence>
<dbReference type="SUPFAM" id="SSF88697">
    <property type="entry name" value="PUA domain-like"/>
    <property type="match status" value="1"/>
</dbReference>
<dbReference type="RefSeq" id="WP_226906324.1">
    <property type="nucleotide sequence ID" value="NZ_CABJFB010000008.1"/>
</dbReference>
<evidence type="ECO:0000259" key="9">
    <source>
        <dbReference type="SMART" id="SM00359"/>
    </source>
</evidence>
<dbReference type="InterPro" id="IPR041739">
    <property type="entry name" value="G5K_ProB"/>
</dbReference>
<accession>A0A174FRL1</accession>
<organism evidence="10 12">
    <name type="scientific">Fusicatenibacter saccharivorans</name>
    <dbReference type="NCBI Taxonomy" id="1150298"/>
    <lineage>
        <taxon>Bacteria</taxon>
        <taxon>Bacillati</taxon>
        <taxon>Bacillota</taxon>
        <taxon>Clostridia</taxon>
        <taxon>Lachnospirales</taxon>
        <taxon>Lachnospiraceae</taxon>
        <taxon>Fusicatenibacter</taxon>
    </lineage>
</organism>
<protein>
    <recommendedName>
        <fullName evidence="8">Glutamate 5-kinase</fullName>
        <ecNumber evidence="8">2.7.2.11</ecNumber>
    </recommendedName>
    <alternativeName>
        <fullName evidence="8">Gamma-glutamyl kinase</fullName>
        <shortName evidence="8">GK</shortName>
    </alternativeName>
</protein>
<dbReference type="AlphaFoldDB" id="A0A174FRL1"/>
<dbReference type="InterPro" id="IPR036393">
    <property type="entry name" value="AceGlu_kinase-like_sf"/>
</dbReference>
<feature type="binding site" evidence="8">
    <location>
        <position position="149"/>
    </location>
    <ligand>
        <name>substrate</name>
    </ligand>
</feature>
<feature type="binding site" evidence="8">
    <location>
        <position position="137"/>
    </location>
    <ligand>
        <name>substrate</name>
    </ligand>
</feature>
<comment type="function">
    <text evidence="8">Catalyzes the transfer of a phosphate group to glutamate to form L-glutamate 5-phosphate.</text>
</comment>
<evidence type="ECO:0000256" key="6">
    <source>
        <dbReference type="ARBA" id="ARBA00022777"/>
    </source>
</evidence>